<accession>A0A917MTP6</accession>
<keyword evidence="2" id="KW-1185">Reference proteome</keyword>
<dbReference type="EMBL" id="BMIB01000002">
    <property type="protein sequence ID" value="GGH63156.1"/>
    <property type="molecule type" value="Genomic_DNA"/>
</dbReference>
<protein>
    <submittedName>
        <fullName evidence="1">Uncharacterized protein</fullName>
    </submittedName>
</protein>
<evidence type="ECO:0000313" key="2">
    <source>
        <dbReference type="Proteomes" id="UP000627292"/>
    </source>
</evidence>
<name>A0A917MTP6_9BACT</name>
<proteinExistence type="predicted"/>
<evidence type="ECO:0000313" key="1">
    <source>
        <dbReference type="EMBL" id="GGH63156.1"/>
    </source>
</evidence>
<sequence>MLLITPFFHSLYAQKHNPLLQFLQNNFDSVIVYHRYSAWRTEPHYEIVAKENKRTYAFIYKNPYVYIGAQPGIMKSRLIKEALLFKNTVPDTNRYLVPARVYNEKSDSLWHTLTAADFWNLNDSLGKQNSCNTPGGGIFSSYDAEEVRLFFITRTAIMQKSFYDPEEFDKACSDDINRKKVIAARKAFAYYLTAQF</sequence>
<organism evidence="1 2">
    <name type="scientific">Filimonas zeae</name>
    <dbReference type="NCBI Taxonomy" id="1737353"/>
    <lineage>
        <taxon>Bacteria</taxon>
        <taxon>Pseudomonadati</taxon>
        <taxon>Bacteroidota</taxon>
        <taxon>Chitinophagia</taxon>
        <taxon>Chitinophagales</taxon>
        <taxon>Chitinophagaceae</taxon>
        <taxon>Filimonas</taxon>
    </lineage>
</organism>
<dbReference type="AlphaFoldDB" id="A0A917MTP6"/>
<dbReference type="Proteomes" id="UP000627292">
    <property type="component" value="Unassembled WGS sequence"/>
</dbReference>
<gene>
    <name evidence="1" type="ORF">GCM10011379_13730</name>
</gene>
<reference evidence="1" key="2">
    <citation type="submission" date="2020-09" db="EMBL/GenBank/DDBJ databases">
        <authorList>
            <person name="Sun Q."/>
            <person name="Zhou Y."/>
        </authorList>
    </citation>
    <scope>NUCLEOTIDE SEQUENCE</scope>
    <source>
        <strain evidence="1">CGMCC 1.15290</strain>
    </source>
</reference>
<reference evidence="1" key="1">
    <citation type="journal article" date="2014" name="Int. J. Syst. Evol. Microbiol.">
        <title>Complete genome sequence of Corynebacterium casei LMG S-19264T (=DSM 44701T), isolated from a smear-ripened cheese.</title>
        <authorList>
            <consortium name="US DOE Joint Genome Institute (JGI-PGF)"/>
            <person name="Walter F."/>
            <person name="Albersmeier A."/>
            <person name="Kalinowski J."/>
            <person name="Ruckert C."/>
        </authorList>
    </citation>
    <scope>NUCLEOTIDE SEQUENCE</scope>
    <source>
        <strain evidence="1">CGMCC 1.15290</strain>
    </source>
</reference>
<comment type="caution">
    <text evidence="1">The sequence shown here is derived from an EMBL/GenBank/DDBJ whole genome shotgun (WGS) entry which is preliminary data.</text>
</comment>